<feature type="domain" description="Sema" evidence="3">
    <location>
        <begin position="1"/>
        <end position="110"/>
    </location>
</feature>
<name>A0A9F5N734_PYTBI</name>
<dbReference type="InterPro" id="IPR036352">
    <property type="entry name" value="Semap_dom_sf"/>
</dbReference>
<dbReference type="GO" id="GO:0045499">
    <property type="term" value="F:chemorepellent activity"/>
    <property type="evidence" value="ECO:0007669"/>
    <property type="project" value="TreeGrafter"/>
</dbReference>
<sequence length="110" mass="12517">MNRTSVFHSPSGYLGLHVMLLDEYQDRLFVGGKNLIYSLSLDRVSENYREIHWPSSSLQVEECTIKGRSMEECANHICALHRYNRTHLLACGTGAFDPICTFVRAGHQSE</sequence>
<dbReference type="SUPFAM" id="SSF101912">
    <property type="entry name" value="Sema domain"/>
    <property type="match status" value="1"/>
</dbReference>
<dbReference type="Proteomes" id="UP000695026">
    <property type="component" value="Unplaced"/>
</dbReference>
<evidence type="ECO:0000259" key="3">
    <source>
        <dbReference type="PROSITE" id="PS51004"/>
    </source>
</evidence>
<proteinExistence type="predicted"/>
<keyword evidence="1" id="KW-0325">Glycoprotein</keyword>
<dbReference type="KEGG" id="pbi:103062599"/>
<dbReference type="OMA" id="QCAFKKK"/>
<dbReference type="InterPro" id="IPR027231">
    <property type="entry name" value="Semaphorin"/>
</dbReference>
<dbReference type="GO" id="GO:0030215">
    <property type="term" value="F:semaphorin receptor binding"/>
    <property type="evidence" value="ECO:0007669"/>
    <property type="project" value="InterPro"/>
</dbReference>
<protein>
    <submittedName>
        <fullName evidence="5">Semaphorin-3E-like</fullName>
    </submittedName>
</protein>
<dbReference type="PANTHER" id="PTHR11036:SF22">
    <property type="entry name" value="SEMAPHORIN-3E"/>
    <property type="match status" value="1"/>
</dbReference>
<comment type="caution">
    <text evidence="2">Lacks conserved residue(s) required for the propagation of feature annotation.</text>
</comment>
<gene>
    <name evidence="5" type="primary">LOC103062599</name>
</gene>
<dbReference type="OrthoDB" id="9988752at2759"/>
<organism evidence="4 5">
    <name type="scientific">Python bivittatus</name>
    <name type="common">Burmese python</name>
    <name type="synonym">Python molurus bivittatus</name>
    <dbReference type="NCBI Taxonomy" id="176946"/>
    <lineage>
        <taxon>Eukaryota</taxon>
        <taxon>Metazoa</taxon>
        <taxon>Chordata</taxon>
        <taxon>Craniata</taxon>
        <taxon>Vertebrata</taxon>
        <taxon>Euteleostomi</taxon>
        <taxon>Lepidosauria</taxon>
        <taxon>Squamata</taxon>
        <taxon>Bifurcata</taxon>
        <taxon>Unidentata</taxon>
        <taxon>Episquamata</taxon>
        <taxon>Toxicofera</taxon>
        <taxon>Serpentes</taxon>
        <taxon>Henophidia</taxon>
        <taxon>Pythonidae</taxon>
        <taxon>Python</taxon>
    </lineage>
</organism>
<dbReference type="GO" id="GO:0001755">
    <property type="term" value="P:neural crest cell migration"/>
    <property type="evidence" value="ECO:0007669"/>
    <property type="project" value="TreeGrafter"/>
</dbReference>
<dbReference type="GeneID" id="103062599"/>
<dbReference type="InterPro" id="IPR001627">
    <property type="entry name" value="Semap_dom"/>
</dbReference>
<evidence type="ECO:0000313" key="5">
    <source>
        <dbReference type="RefSeq" id="XP_025032318.1"/>
    </source>
</evidence>
<dbReference type="PANTHER" id="PTHR11036">
    <property type="entry name" value="SEMAPHORIN"/>
    <property type="match status" value="1"/>
</dbReference>
<dbReference type="AlphaFoldDB" id="A0A9F5N734"/>
<evidence type="ECO:0000313" key="4">
    <source>
        <dbReference type="Proteomes" id="UP000695026"/>
    </source>
</evidence>
<dbReference type="GO" id="GO:0071526">
    <property type="term" value="P:semaphorin-plexin signaling pathway"/>
    <property type="evidence" value="ECO:0007669"/>
    <property type="project" value="TreeGrafter"/>
</dbReference>
<accession>A0A9F5N734</accession>
<dbReference type="GO" id="GO:0030335">
    <property type="term" value="P:positive regulation of cell migration"/>
    <property type="evidence" value="ECO:0007669"/>
    <property type="project" value="TreeGrafter"/>
</dbReference>
<feature type="non-terminal residue" evidence="5">
    <location>
        <position position="110"/>
    </location>
</feature>
<dbReference type="Gene3D" id="2.130.10.10">
    <property type="entry name" value="YVTN repeat-like/Quinoprotein amine dehydrogenase"/>
    <property type="match status" value="1"/>
</dbReference>
<dbReference type="GO" id="GO:0007411">
    <property type="term" value="P:axon guidance"/>
    <property type="evidence" value="ECO:0007669"/>
    <property type="project" value="TreeGrafter"/>
</dbReference>
<evidence type="ECO:0000256" key="1">
    <source>
        <dbReference type="ARBA" id="ARBA00023180"/>
    </source>
</evidence>
<dbReference type="RefSeq" id="XP_025032318.1">
    <property type="nucleotide sequence ID" value="XM_025176550.1"/>
</dbReference>
<keyword evidence="4" id="KW-1185">Reference proteome</keyword>
<dbReference type="GO" id="GO:0005886">
    <property type="term" value="C:plasma membrane"/>
    <property type="evidence" value="ECO:0007669"/>
    <property type="project" value="TreeGrafter"/>
</dbReference>
<dbReference type="GO" id="GO:0005615">
    <property type="term" value="C:extracellular space"/>
    <property type="evidence" value="ECO:0007669"/>
    <property type="project" value="TreeGrafter"/>
</dbReference>
<evidence type="ECO:0000256" key="2">
    <source>
        <dbReference type="PROSITE-ProRule" id="PRU00352"/>
    </source>
</evidence>
<dbReference type="PROSITE" id="PS51004">
    <property type="entry name" value="SEMA"/>
    <property type="match status" value="1"/>
</dbReference>
<reference evidence="5" key="1">
    <citation type="submission" date="2025-08" db="UniProtKB">
        <authorList>
            <consortium name="RefSeq"/>
        </authorList>
    </citation>
    <scope>IDENTIFICATION</scope>
    <source>
        <tissue evidence="5">Liver</tissue>
    </source>
</reference>
<dbReference type="InterPro" id="IPR015943">
    <property type="entry name" value="WD40/YVTN_repeat-like_dom_sf"/>
</dbReference>